<dbReference type="AlphaFoldDB" id="A0AAV3Q9N9"/>
<gene>
    <name evidence="1" type="ORF">LIER_39107</name>
</gene>
<organism evidence="1 2">
    <name type="scientific">Lithospermum erythrorhizon</name>
    <name type="common">Purple gromwell</name>
    <name type="synonym">Lithospermum officinale var. erythrorhizon</name>
    <dbReference type="NCBI Taxonomy" id="34254"/>
    <lineage>
        <taxon>Eukaryota</taxon>
        <taxon>Viridiplantae</taxon>
        <taxon>Streptophyta</taxon>
        <taxon>Embryophyta</taxon>
        <taxon>Tracheophyta</taxon>
        <taxon>Spermatophyta</taxon>
        <taxon>Magnoliopsida</taxon>
        <taxon>eudicotyledons</taxon>
        <taxon>Gunneridae</taxon>
        <taxon>Pentapetalae</taxon>
        <taxon>asterids</taxon>
        <taxon>lamiids</taxon>
        <taxon>Boraginales</taxon>
        <taxon>Boraginaceae</taxon>
        <taxon>Boraginoideae</taxon>
        <taxon>Lithospermeae</taxon>
        <taxon>Lithospermum</taxon>
    </lineage>
</organism>
<dbReference type="PANTHER" id="PTHR47718:SF2">
    <property type="entry name" value="PROTEIN FAR1-RELATED SEQUENCE 5-LIKE"/>
    <property type="match status" value="1"/>
</dbReference>
<reference evidence="1 2" key="1">
    <citation type="submission" date="2024-01" db="EMBL/GenBank/DDBJ databases">
        <title>The complete chloroplast genome sequence of Lithospermum erythrorhizon: insights into the phylogenetic relationship among Boraginaceae species and the maternal lineages of purple gromwells.</title>
        <authorList>
            <person name="Okada T."/>
            <person name="Watanabe K."/>
        </authorList>
    </citation>
    <scope>NUCLEOTIDE SEQUENCE [LARGE SCALE GENOMIC DNA]</scope>
</reference>
<evidence type="ECO:0000313" key="2">
    <source>
        <dbReference type="Proteomes" id="UP001454036"/>
    </source>
</evidence>
<keyword evidence="2" id="KW-1185">Reference proteome</keyword>
<comment type="caution">
    <text evidence="1">The sequence shown here is derived from an EMBL/GenBank/DDBJ whole genome shotgun (WGS) entry which is preliminary data.</text>
</comment>
<name>A0AAV3Q9N9_LITER</name>
<evidence type="ECO:0000313" key="1">
    <source>
        <dbReference type="EMBL" id="GAA0160804.1"/>
    </source>
</evidence>
<proteinExistence type="predicted"/>
<protein>
    <submittedName>
        <fullName evidence="1">Uncharacterized protein</fullName>
    </submittedName>
</protein>
<accession>A0AAV3Q9N9</accession>
<dbReference type="EMBL" id="BAABME010020575">
    <property type="protein sequence ID" value="GAA0160804.1"/>
    <property type="molecule type" value="Genomic_DNA"/>
</dbReference>
<dbReference type="PANTHER" id="PTHR47718">
    <property type="entry name" value="OS01G0519700 PROTEIN"/>
    <property type="match status" value="1"/>
</dbReference>
<sequence length="90" mass="10280">MVVVASYSFYCDHAHRLGFFVRKDEDDLITNIFSSDAFMQYDYACFGDVVSLDTTSRTNNTYRPLAAFLGFTHHRRSCIFAAALLFLSNC</sequence>
<dbReference type="Proteomes" id="UP001454036">
    <property type="component" value="Unassembled WGS sequence"/>
</dbReference>